<accession>A0A8S3X8H3</accession>
<sequence length="67" mass="7418">MFSRGNEFCVTTWQLKDNVYVDTNITGNSATETGNPDYVPYRAIDGATLTMRCRHVGAVTIHPPLSN</sequence>
<reference evidence="1" key="1">
    <citation type="submission" date="2021-04" db="EMBL/GenBank/DDBJ databases">
        <authorList>
            <person name="Tunstrom K."/>
        </authorList>
    </citation>
    <scope>NUCLEOTIDE SEQUENCE</scope>
</reference>
<comment type="caution">
    <text evidence="1">The sequence shown here is derived from an EMBL/GenBank/DDBJ whole genome shotgun (WGS) entry which is preliminary data.</text>
</comment>
<evidence type="ECO:0000313" key="2">
    <source>
        <dbReference type="Proteomes" id="UP000691718"/>
    </source>
</evidence>
<dbReference type="AlphaFoldDB" id="A0A8S3X8H3"/>
<dbReference type="EMBL" id="CAJQZP010000975">
    <property type="protein sequence ID" value="CAG5004418.1"/>
    <property type="molecule type" value="Genomic_DNA"/>
</dbReference>
<name>A0A8S3X8H3_PARAO</name>
<organism evidence="1 2">
    <name type="scientific">Parnassius apollo</name>
    <name type="common">Apollo butterfly</name>
    <name type="synonym">Papilio apollo</name>
    <dbReference type="NCBI Taxonomy" id="110799"/>
    <lineage>
        <taxon>Eukaryota</taxon>
        <taxon>Metazoa</taxon>
        <taxon>Ecdysozoa</taxon>
        <taxon>Arthropoda</taxon>
        <taxon>Hexapoda</taxon>
        <taxon>Insecta</taxon>
        <taxon>Pterygota</taxon>
        <taxon>Neoptera</taxon>
        <taxon>Endopterygota</taxon>
        <taxon>Lepidoptera</taxon>
        <taxon>Glossata</taxon>
        <taxon>Ditrysia</taxon>
        <taxon>Papilionoidea</taxon>
        <taxon>Papilionidae</taxon>
        <taxon>Parnassiinae</taxon>
        <taxon>Parnassini</taxon>
        <taxon>Parnassius</taxon>
        <taxon>Parnassius</taxon>
    </lineage>
</organism>
<dbReference type="Proteomes" id="UP000691718">
    <property type="component" value="Unassembled WGS sequence"/>
</dbReference>
<keyword evidence="2" id="KW-1185">Reference proteome</keyword>
<evidence type="ECO:0000313" key="1">
    <source>
        <dbReference type="EMBL" id="CAG5004418.1"/>
    </source>
</evidence>
<protein>
    <submittedName>
        <fullName evidence="1">(apollo) hypothetical protein</fullName>
    </submittedName>
</protein>
<proteinExistence type="predicted"/>
<gene>
    <name evidence="1" type="ORF">PAPOLLO_LOCUS14387</name>
</gene>